<evidence type="ECO:0000313" key="1">
    <source>
        <dbReference type="EMBL" id="JAH40531.1"/>
    </source>
</evidence>
<protein>
    <submittedName>
        <fullName evidence="1">Uncharacterized protein</fullName>
    </submittedName>
</protein>
<reference evidence="1" key="2">
    <citation type="journal article" date="2015" name="Fish Shellfish Immunol.">
        <title>Early steps in the European eel (Anguilla anguilla)-Vibrio vulnificus interaction in the gills: Role of the RtxA13 toxin.</title>
        <authorList>
            <person name="Callol A."/>
            <person name="Pajuelo D."/>
            <person name="Ebbesson L."/>
            <person name="Teles M."/>
            <person name="MacKenzie S."/>
            <person name="Amaro C."/>
        </authorList>
    </citation>
    <scope>NUCLEOTIDE SEQUENCE</scope>
</reference>
<organism evidence="1">
    <name type="scientific">Anguilla anguilla</name>
    <name type="common">European freshwater eel</name>
    <name type="synonym">Muraena anguilla</name>
    <dbReference type="NCBI Taxonomy" id="7936"/>
    <lineage>
        <taxon>Eukaryota</taxon>
        <taxon>Metazoa</taxon>
        <taxon>Chordata</taxon>
        <taxon>Craniata</taxon>
        <taxon>Vertebrata</taxon>
        <taxon>Euteleostomi</taxon>
        <taxon>Actinopterygii</taxon>
        <taxon>Neopterygii</taxon>
        <taxon>Teleostei</taxon>
        <taxon>Anguilliformes</taxon>
        <taxon>Anguillidae</taxon>
        <taxon>Anguilla</taxon>
    </lineage>
</organism>
<accession>A0A0E9SGW2</accession>
<proteinExistence type="predicted"/>
<sequence length="38" mass="4526">MEEVATEEEVFQRNHFTDMRGEGKIFECFPGVRSYRLS</sequence>
<dbReference type="AlphaFoldDB" id="A0A0E9SGW2"/>
<name>A0A0E9SGW2_ANGAN</name>
<dbReference type="EMBL" id="GBXM01068046">
    <property type="protein sequence ID" value="JAH40531.1"/>
    <property type="molecule type" value="Transcribed_RNA"/>
</dbReference>
<reference evidence="1" key="1">
    <citation type="submission" date="2014-11" db="EMBL/GenBank/DDBJ databases">
        <authorList>
            <person name="Amaro Gonzalez C."/>
        </authorList>
    </citation>
    <scope>NUCLEOTIDE SEQUENCE</scope>
</reference>